<feature type="binding site" evidence="8">
    <location>
        <position position="238"/>
    </location>
    <ligand>
        <name>NADP(+)</name>
        <dbReference type="ChEBI" id="CHEBI:58349"/>
    </ligand>
</feature>
<evidence type="ECO:0000256" key="5">
    <source>
        <dbReference type="ARBA" id="ARBA00023002"/>
    </source>
</evidence>
<dbReference type="Pfam" id="PF08501">
    <property type="entry name" value="Shikimate_dh_N"/>
    <property type="match status" value="1"/>
</dbReference>
<comment type="subunit">
    <text evidence="8">Homodimer.</text>
</comment>
<evidence type="ECO:0000256" key="8">
    <source>
        <dbReference type="HAMAP-Rule" id="MF_00222"/>
    </source>
</evidence>
<proteinExistence type="inferred from homology"/>
<evidence type="ECO:0000259" key="9">
    <source>
        <dbReference type="Pfam" id="PF01488"/>
    </source>
</evidence>
<dbReference type="Proteomes" id="UP001596976">
    <property type="component" value="Unassembled WGS sequence"/>
</dbReference>
<dbReference type="InterPro" id="IPR006151">
    <property type="entry name" value="Shikm_DH/Glu-tRNA_Rdtase"/>
</dbReference>
<evidence type="ECO:0000256" key="4">
    <source>
        <dbReference type="ARBA" id="ARBA00022857"/>
    </source>
</evidence>
<evidence type="ECO:0000259" key="10">
    <source>
        <dbReference type="Pfam" id="PF08501"/>
    </source>
</evidence>
<dbReference type="SUPFAM" id="SSF53223">
    <property type="entry name" value="Aminoacid dehydrogenase-like, N-terminal domain"/>
    <property type="match status" value="1"/>
</dbReference>
<feature type="binding site" evidence="8">
    <location>
        <position position="102"/>
    </location>
    <ligand>
        <name>shikimate</name>
        <dbReference type="ChEBI" id="CHEBI:36208"/>
    </ligand>
</feature>
<feature type="active site" description="Proton acceptor" evidence="8">
    <location>
        <position position="66"/>
    </location>
</feature>
<dbReference type="RefSeq" id="WP_381011497.1">
    <property type="nucleotide sequence ID" value="NZ_JBHTJF010000022.1"/>
</dbReference>
<feature type="binding site" evidence="8">
    <location>
        <begin position="15"/>
        <end position="17"/>
    </location>
    <ligand>
        <name>shikimate</name>
        <dbReference type="ChEBI" id="CHEBI:36208"/>
    </ligand>
</feature>
<keyword evidence="3 8" id="KW-0028">Amino-acid biosynthesis</keyword>
<accession>A0ABW3GWK6</accession>
<feature type="binding site" evidence="8">
    <location>
        <position position="215"/>
    </location>
    <ligand>
        <name>NADP(+)</name>
        <dbReference type="ChEBI" id="CHEBI:58349"/>
    </ligand>
</feature>
<comment type="function">
    <text evidence="8">Involved in the biosynthesis of the chorismate, which leads to the biosynthesis of aromatic amino acids. Catalyzes the reversible NADPH linked reduction of 3-dehydroshikimate (DHSA) to yield shikimate (SA).</text>
</comment>
<dbReference type="EMBL" id="JBHTJF010000022">
    <property type="protein sequence ID" value="MFD0943526.1"/>
    <property type="molecule type" value="Genomic_DNA"/>
</dbReference>
<dbReference type="SUPFAM" id="SSF51735">
    <property type="entry name" value="NAD(P)-binding Rossmann-fold domains"/>
    <property type="match status" value="1"/>
</dbReference>
<evidence type="ECO:0000256" key="3">
    <source>
        <dbReference type="ARBA" id="ARBA00022605"/>
    </source>
</evidence>
<evidence type="ECO:0000256" key="6">
    <source>
        <dbReference type="ARBA" id="ARBA00023141"/>
    </source>
</evidence>
<feature type="domain" description="SDH C-terminal" evidence="11">
    <location>
        <begin position="238"/>
        <end position="267"/>
    </location>
</feature>
<protein>
    <recommendedName>
        <fullName evidence="2 8">Shikimate dehydrogenase (NADP(+))</fullName>
        <shortName evidence="8">SDH</shortName>
        <ecNumber evidence="2 8">1.1.1.25</ecNumber>
    </recommendedName>
</protein>
<dbReference type="InterPro" id="IPR011342">
    <property type="entry name" value="Shikimate_DH"/>
</dbReference>
<keyword evidence="13" id="KW-1185">Reference proteome</keyword>
<feature type="binding site" evidence="8">
    <location>
        <position position="217"/>
    </location>
    <ligand>
        <name>shikimate</name>
        <dbReference type="ChEBI" id="CHEBI:36208"/>
    </ligand>
</feature>
<dbReference type="NCBIfam" id="NF001319">
    <property type="entry name" value="PRK00258.3-3"/>
    <property type="match status" value="1"/>
</dbReference>
<evidence type="ECO:0000313" key="13">
    <source>
        <dbReference type="Proteomes" id="UP001596976"/>
    </source>
</evidence>
<dbReference type="CDD" id="cd01065">
    <property type="entry name" value="NAD_bind_Shikimate_DH"/>
    <property type="match status" value="1"/>
</dbReference>
<keyword evidence="4 8" id="KW-0521">NADP</keyword>
<dbReference type="Gene3D" id="3.40.50.10860">
    <property type="entry name" value="Leucine Dehydrogenase, chain A, domain 1"/>
    <property type="match status" value="1"/>
</dbReference>
<name>A0ABW3GWK6_9BACL</name>
<comment type="pathway">
    <text evidence="1 8">Metabolic intermediate biosynthesis; chorismate biosynthesis; chorismate from D-erythrose 4-phosphate and phosphoenolpyruvate: step 4/7.</text>
</comment>
<dbReference type="NCBIfam" id="TIGR00507">
    <property type="entry name" value="aroE"/>
    <property type="match status" value="1"/>
</dbReference>
<feature type="domain" description="Shikimate dehydrogenase substrate binding N-terminal" evidence="10">
    <location>
        <begin position="7"/>
        <end position="89"/>
    </location>
</feature>
<keyword evidence="5 8" id="KW-0560">Oxidoreductase</keyword>
<dbReference type="InterPro" id="IPR013708">
    <property type="entry name" value="Shikimate_DH-bd_N"/>
</dbReference>
<dbReference type="PANTHER" id="PTHR21089:SF1">
    <property type="entry name" value="BIFUNCTIONAL 3-DEHYDROQUINATE DEHYDRATASE_SHIKIMATE DEHYDROGENASE, CHLOROPLASTIC"/>
    <property type="match status" value="1"/>
</dbReference>
<feature type="domain" description="Quinate/shikimate 5-dehydrogenase/glutamyl-tRNA reductase" evidence="9">
    <location>
        <begin position="118"/>
        <end position="190"/>
    </location>
</feature>
<comment type="caution">
    <text evidence="8">Lacks conserved residue(s) required for the propagation of feature annotation.</text>
</comment>
<feature type="binding site" evidence="8">
    <location>
        <begin position="127"/>
        <end position="131"/>
    </location>
    <ligand>
        <name>NADP(+)</name>
        <dbReference type="ChEBI" id="CHEBI:58349"/>
    </ligand>
</feature>
<keyword evidence="6 8" id="KW-0057">Aromatic amino acid biosynthesis</keyword>
<reference evidence="13" key="1">
    <citation type="journal article" date="2019" name="Int. J. Syst. Evol. Microbiol.">
        <title>The Global Catalogue of Microorganisms (GCM) 10K type strain sequencing project: providing services to taxonomists for standard genome sequencing and annotation.</title>
        <authorList>
            <consortium name="The Broad Institute Genomics Platform"/>
            <consortium name="The Broad Institute Genome Sequencing Center for Infectious Disease"/>
            <person name="Wu L."/>
            <person name="Ma J."/>
        </authorList>
    </citation>
    <scope>NUCLEOTIDE SEQUENCE [LARGE SCALE GENOMIC DNA]</scope>
    <source>
        <strain evidence="13">CCUG 63563</strain>
    </source>
</reference>
<dbReference type="Pfam" id="PF18317">
    <property type="entry name" value="SDH_C"/>
    <property type="match status" value="1"/>
</dbReference>
<dbReference type="HAMAP" id="MF_00222">
    <property type="entry name" value="Shikimate_DH_AroE"/>
    <property type="match status" value="1"/>
</dbReference>
<feature type="binding site" evidence="8">
    <location>
        <position position="62"/>
    </location>
    <ligand>
        <name>shikimate</name>
        <dbReference type="ChEBI" id="CHEBI:36208"/>
    </ligand>
</feature>
<evidence type="ECO:0000256" key="2">
    <source>
        <dbReference type="ARBA" id="ARBA00012962"/>
    </source>
</evidence>
<dbReference type="GO" id="GO:0004764">
    <property type="term" value="F:shikimate 3-dehydrogenase (NADP+) activity"/>
    <property type="evidence" value="ECO:0007669"/>
    <property type="project" value="UniProtKB-EC"/>
</dbReference>
<evidence type="ECO:0000259" key="11">
    <source>
        <dbReference type="Pfam" id="PF18317"/>
    </source>
</evidence>
<evidence type="ECO:0000256" key="1">
    <source>
        <dbReference type="ARBA" id="ARBA00004871"/>
    </source>
</evidence>
<dbReference type="Pfam" id="PF01488">
    <property type="entry name" value="Shikimate_DH"/>
    <property type="match status" value="1"/>
</dbReference>
<dbReference type="InterPro" id="IPR041121">
    <property type="entry name" value="SDH_C"/>
</dbReference>
<evidence type="ECO:0000256" key="7">
    <source>
        <dbReference type="ARBA" id="ARBA00049442"/>
    </source>
</evidence>
<comment type="catalytic activity">
    <reaction evidence="7 8">
        <text>shikimate + NADP(+) = 3-dehydroshikimate + NADPH + H(+)</text>
        <dbReference type="Rhea" id="RHEA:17737"/>
        <dbReference type="ChEBI" id="CHEBI:15378"/>
        <dbReference type="ChEBI" id="CHEBI:16630"/>
        <dbReference type="ChEBI" id="CHEBI:36208"/>
        <dbReference type="ChEBI" id="CHEBI:57783"/>
        <dbReference type="ChEBI" id="CHEBI:58349"/>
        <dbReference type="EC" id="1.1.1.25"/>
    </reaction>
</comment>
<evidence type="ECO:0000313" key="12">
    <source>
        <dbReference type="EMBL" id="MFD0943526.1"/>
    </source>
</evidence>
<feature type="binding site" evidence="8">
    <location>
        <position position="245"/>
    </location>
    <ligand>
        <name>shikimate</name>
        <dbReference type="ChEBI" id="CHEBI:36208"/>
    </ligand>
</feature>
<sequence length="276" mass="30098">MKKWFAVIGDPIAQSMSPTMHEAWLQQNEVDASYIPIHVPRGTVEEAVRSLKTLGCSGWNVTVPHKEAIIPYLDEIDPLAEAMQAVNTVVVKEGRLHGYNTDGVGFVASLRETFPEVSTDAAVLIVGAGGAAKGISYALCRDGFRNMTIANRTYETAEQLSDQLNVSAMTIQEAEQQLAQFDIIVQTTSVGMVHSQEGSPLDVSRLKRGTIVADIIYNPLQTELMKQAEALGGKTMNGIGMFVHQGAIAFQHWLNIQPNTEQMTARIRQQLGGNSC</sequence>
<dbReference type="InterPro" id="IPR036291">
    <property type="entry name" value="NAD(P)-bd_dom_sf"/>
</dbReference>
<dbReference type="PANTHER" id="PTHR21089">
    <property type="entry name" value="SHIKIMATE DEHYDROGENASE"/>
    <property type="match status" value="1"/>
</dbReference>
<gene>
    <name evidence="8 12" type="primary">aroE</name>
    <name evidence="12" type="ORF">ACFQ0V_07020</name>
</gene>
<organism evidence="12 13">
    <name type="scientific">Savagea faecisuis</name>
    <dbReference type="NCBI Taxonomy" id="1274803"/>
    <lineage>
        <taxon>Bacteria</taxon>
        <taxon>Bacillati</taxon>
        <taxon>Bacillota</taxon>
        <taxon>Bacilli</taxon>
        <taxon>Bacillales</taxon>
        <taxon>Caryophanaceae</taxon>
        <taxon>Savagea</taxon>
    </lineage>
</organism>
<feature type="binding site" evidence="8">
    <location>
        <position position="87"/>
    </location>
    <ligand>
        <name>shikimate</name>
        <dbReference type="ChEBI" id="CHEBI:36208"/>
    </ligand>
</feature>
<dbReference type="EC" id="1.1.1.25" evidence="2 8"/>
<dbReference type="InterPro" id="IPR046346">
    <property type="entry name" value="Aminoacid_DH-like_N_sf"/>
</dbReference>
<dbReference type="InterPro" id="IPR022893">
    <property type="entry name" value="Shikimate_DH_fam"/>
</dbReference>
<comment type="similarity">
    <text evidence="8">Belongs to the shikimate dehydrogenase family.</text>
</comment>
<dbReference type="Gene3D" id="3.40.50.720">
    <property type="entry name" value="NAD(P)-binding Rossmann-like Domain"/>
    <property type="match status" value="1"/>
</dbReference>
<comment type="caution">
    <text evidence="12">The sequence shown here is derived from an EMBL/GenBank/DDBJ whole genome shotgun (WGS) entry which is preliminary data.</text>
</comment>